<feature type="compositionally biased region" description="Pro residues" evidence="1">
    <location>
        <begin position="103"/>
        <end position="114"/>
    </location>
</feature>
<comment type="caution">
    <text evidence="2">The sequence shown here is derived from an EMBL/GenBank/DDBJ whole genome shotgun (WGS) entry which is preliminary data.</text>
</comment>
<feature type="region of interest" description="Disordered" evidence="1">
    <location>
        <begin position="91"/>
        <end position="120"/>
    </location>
</feature>
<dbReference type="Proteomes" id="UP001341840">
    <property type="component" value="Unassembled WGS sequence"/>
</dbReference>
<evidence type="ECO:0000313" key="3">
    <source>
        <dbReference type="Proteomes" id="UP001341840"/>
    </source>
</evidence>
<accession>A0ABU6T5F4</accession>
<reference evidence="2 3" key="1">
    <citation type="journal article" date="2023" name="Plants (Basel)">
        <title>Bridging the Gap: Combining Genomics and Transcriptomics Approaches to Understand Stylosanthes scabra, an Orphan Legume from the Brazilian Caatinga.</title>
        <authorList>
            <person name="Ferreira-Neto J.R.C."/>
            <person name="da Silva M.D."/>
            <person name="Binneck E."/>
            <person name="de Melo N.F."/>
            <person name="da Silva R.H."/>
            <person name="de Melo A.L.T.M."/>
            <person name="Pandolfi V."/>
            <person name="Bustamante F.O."/>
            <person name="Brasileiro-Vidal A.C."/>
            <person name="Benko-Iseppon A.M."/>
        </authorList>
    </citation>
    <scope>NUCLEOTIDE SEQUENCE [LARGE SCALE GENOMIC DNA]</scope>
    <source>
        <tissue evidence="2">Leaves</tissue>
    </source>
</reference>
<evidence type="ECO:0000256" key="1">
    <source>
        <dbReference type="SAM" id="MobiDB-lite"/>
    </source>
</evidence>
<sequence length="176" mass="19775">MSSCQLTHVGVYELQDAKMKFKIARTIVEKLKKKEEKASTLWVSHGRGRPQRLELLKLVRIQCKALRTEEAPILKVKEWQRRAARTRFHGGHRKGIRTQPEGVPHPVPVPPPSNSSPRIHSACPIKRSAKICPGKALQETLTAAASLLHQKFALYMIQQALCQKKAGSATSCLMVW</sequence>
<name>A0ABU6T5F4_9FABA</name>
<proteinExistence type="predicted"/>
<keyword evidence="3" id="KW-1185">Reference proteome</keyword>
<evidence type="ECO:0000313" key="2">
    <source>
        <dbReference type="EMBL" id="MED6143925.1"/>
    </source>
</evidence>
<gene>
    <name evidence="2" type="ORF">PIB30_010282</name>
</gene>
<dbReference type="EMBL" id="JASCZI010090645">
    <property type="protein sequence ID" value="MED6143925.1"/>
    <property type="molecule type" value="Genomic_DNA"/>
</dbReference>
<organism evidence="2 3">
    <name type="scientific">Stylosanthes scabra</name>
    <dbReference type="NCBI Taxonomy" id="79078"/>
    <lineage>
        <taxon>Eukaryota</taxon>
        <taxon>Viridiplantae</taxon>
        <taxon>Streptophyta</taxon>
        <taxon>Embryophyta</taxon>
        <taxon>Tracheophyta</taxon>
        <taxon>Spermatophyta</taxon>
        <taxon>Magnoliopsida</taxon>
        <taxon>eudicotyledons</taxon>
        <taxon>Gunneridae</taxon>
        <taxon>Pentapetalae</taxon>
        <taxon>rosids</taxon>
        <taxon>fabids</taxon>
        <taxon>Fabales</taxon>
        <taxon>Fabaceae</taxon>
        <taxon>Papilionoideae</taxon>
        <taxon>50 kb inversion clade</taxon>
        <taxon>dalbergioids sensu lato</taxon>
        <taxon>Dalbergieae</taxon>
        <taxon>Pterocarpus clade</taxon>
        <taxon>Stylosanthes</taxon>
    </lineage>
</organism>
<protein>
    <submittedName>
        <fullName evidence="2">Uncharacterized protein</fullName>
    </submittedName>
</protein>